<dbReference type="CTD" id="32852"/>
<dbReference type="InterPro" id="IPR006594">
    <property type="entry name" value="LisH"/>
</dbReference>
<evidence type="ECO:0000313" key="3">
    <source>
        <dbReference type="RefSeq" id="XP_003746655.1"/>
    </source>
</evidence>
<protein>
    <submittedName>
        <fullName evidence="3">Glucose-induced degradation protein 8 homolog</fullName>
    </submittedName>
</protein>
<dbReference type="InterPro" id="IPR006595">
    <property type="entry name" value="CTLH_C"/>
</dbReference>
<reference evidence="3" key="1">
    <citation type="submission" date="2025-08" db="UniProtKB">
        <authorList>
            <consortium name="RefSeq"/>
        </authorList>
    </citation>
    <scope>IDENTIFICATION</scope>
</reference>
<dbReference type="InterPro" id="IPR013144">
    <property type="entry name" value="CRA_dom"/>
</dbReference>
<dbReference type="SMART" id="SM00667">
    <property type="entry name" value="LisH"/>
    <property type="match status" value="1"/>
</dbReference>
<dbReference type="Pfam" id="PF08513">
    <property type="entry name" value="LisH"/>
    <property type="match status" value="1"/>
</dbReference>
<dbReference type="GeneID" id="100897495"/>
<accession>A0AAJ6QWU7</accession>
<name>A0AAJ6QWU7_9ACAR</name>
<dbReference type="InterPro" id="IPR050618">
    <property type="entry name" value="Ubq-SigPath_Reg"/>
</dbReference>
<dbReference type="PROSITE" id="PS50896">
    <property type="entry name" value="LISH"/>
    <property type="match status" value="1"/>
</dbReference>
<gene>
    <name evidence="3" type="primary">LOC100897495</name>
</gene>
<feature type="domain" description="CTLH" evidence="1">
    <location>
        <begin position="74"/>
        <end position="131"/>
    </location>
</feature>
<keyword evidence="2" id="KW-1185">Reference proteome</keyword>
<dbReference type="InterPro" id="IPR024964">
    <property type="entry name" value="CTLH/CRA"/>
</dbReference>
<dbReference type="SMART" id="SM00757">
    <property type="entry name" value="CRA"/>
    <property type="match status" value="1"/>
</dbReference>
<proteinExistence type="predicted"/>
<dbReference type="Proteomes" id="UP000694867">
    <property type="component" value="Unplaced"/>
</dbReference>
<dbReference type="Pfam" id="PF10607">
    <property type="entry name" value="CTLH"/>
    <property type="match status" value="1"/>
</dbReference>
<dbReference type="PROSITE" id="PS50897">
    <property type="entry name" value="CTLH"/>
    <property type="match status" value="1"/>
</dbReference>
<dbReference type="KEGG" id="goe:100897495"/>
<sequence>MSSHSLAVAVGPPKVKDVPKLKDWLENVDKTRIPRMGGSKIIMNYLVTEGFKDAAEKFSKESGLPLAGTEISASLEQRIKIRDAIHEGKIMVAKDLVDQLHPQMLQNDPLLLFKMQQQHLIELIREKRVEEVLSFAQKELAYRVEGNSDILTELERTLALLAFDNPANSPFGDLLHVSHRQKVASDVNAAILEQDGAESTVSSLVVALHMLLWAQDELDKKKVKYPKMTDIASASIMPPK</sequence>
<dbReference type="PANTHER" id="PTHR12864">
    <property type="entry name" value="RAN BINDING PROTEIN 9-RELATED"/>
    <property type="match status" value="1"/>
</dbReference>
<dbReference type="RefSeq" id="XP_003746655.1">
    <property type="nucleotide sequence ID" value="XM_003746607.2"/>
</dbReference>
<evidence type="ECO:0000259" key="1">
    <source>
        <dbReference type="PROSITE" id="PS50897"/>
    </source>
</evidence>
<dbReference type="SMART" id="SM00668">
    <property type="entry name" value="CTLH"/>
    <property type="match status" value="1"/>
</dbReference>
<organism evidence="2 3">
    <name type="scientific">Galendromus occidentalis</name>
    <name type="common">western predatory mite</name>
    <dbReference type="NCBI Taxonomy" id="34638"/>
    <lineage>
        <taxon>Eukaryota</taxon>
        <taxon>Metazoa</taxon>
        <taxon>Ecdysozoa</taxon>
        <taxon>Arthropoda</taxon>
        <taxon>Chelicerata</taxon>
        <taxon>Arachnida</taxon>
        <taxon>Acari</taxon>
        <taxon>Parasitiformes</taxon>
        <taxon>Mesostigmata</taxon>
        <taxon>Gamasina</taxon>
        <taxon>Phytoseioidea</taxon>
        <taxon>Phytoseiidae</taxon>
        <taxon>Typhlodrominae</taxon>
        <taxon>Galendromus</taxon>
    </lineage>
</organism>
<evidence type="ECO:0000313" key="2">
    <source>
        <dbReference type="Proteomes" id="UP000694867"/>
    </source>
</evidence>
<dbReference type="AlphaFoldDB" id="A0AAJ6QWU7"/>